<feature type="transmembrane region" description="Helical" evidence="2">
    <location>
        <begin position="225"/>
        <end position="251"/>
    </location>
</feature>
<feature type="domain" description="EamA" evidence="3">
    <location>
        <begin position="21"/>
        <end position="152"/>
    </location>
</feature>
<feature type="domain" description="EamA" evidence="3">
    <location>
        <begin position="168"/>
        <end position="304"/>
    </location>
</feature>
<organism evidence="4 5">
    <name type="scientific">Anaeramoeba flamelloides</name>
    <dbReference type="NCBI Taxonomy" id="1746091"/>
    <lineage>
        <taxon>Eukaryota</taxon>
        <taxon>Metamonada</taxon>
        <taxon>Anaeramoebidae</taxon>
        <taxon>Anaeramoeba</taxon>
    </lineage>
</organism>
<dbReference type="GO" id="GO:0016020">
    <property type="term" value="C:membrane"/>
    <property type="evidence" value="ECO:0007669"/>
    <property type="project" value="InterPro"/>
</dbReference>
<feature type="transmembrane region" description="Helical" evidence="2">
    <location>
        <begin position="21"/>
        <end position="39"/>
    </location>
</feature>
<keyword evidence="2" id="KW-1133">Transmembrane helix</keyword>
<keyword evidence="2" id="KW-0472">Membrane</keyword>
<keyword evidence="2" id="KW-0812">Transmembrane</keyword>
<evidence type="ECO:0000256" key="2">
    <source>
        <dbReference type="SAM" id="Phobius"/>
    </source>
</evidence>
<dbReference type="EMBL" id="JANTQA010000012">
    <property type="protein sequence ID" value="KAJ3450155.1"/>
    <property type="molecule type" value="Genomic_DNA"/>
</dbReference>
<feature type="transmembrane region" description="Helical" evidence="2">
    <location>
        <begin position="85"/>
        <end position="103"/>
    </location>
</feature>
<dbReference type="SUPFAM" id="SSF103481">
    <property type="entry name" value="Multidrug resistance efflux transporter EmrE"/>
    <property type="match status" value="1"/>
</dbReference>
<feature type="transmembrane region" description="Helical" evidence="2">
    <location>
        <begin position="294"/>
        <end position="311"/>
    </location>
</feature>
<dbReference type="PANTHER" id="PTHR22911">
    <property type="entry name" value="ACYL-MALONYL CONDENSING ENZYME-RELATED"/>
    <property type="match status" value="1"/>
</dbReference>
<dbReference type="InterPro" id="IPR037185">
    <property type="entry name" value="EmrE-like"/>
</dbReference>
<feature type="transmembrane region" description="Helical" evidence="2">
    <location>
        <begin position="198"/>
        <end position="219"/>
    </location>
</feature>
<protein>
    <submittedName>
        <fullName evidence="4">Inner membrane protein ytff</fullName>
    </submittedName>
</protein>
<evidence type="ECO:0000256" key="1">
    <source>
        <dbReference type="SAM" id="MobiDB-lite"/>
    </source>
</evidence>
<dbReference type="Pfam" id="PF00892">
    <property type="entry name" value="EamA"/>
    <property type="match status" value="2"/>
</dbReference>
<feature type="transmembrane region" description="Helical" evidence="2">
    <location>
        <begin position="263"/>
        <end position="282"/>
    </location>
</feature>
<feature type="transmembrane region" description="Helical" evidence="2">
    <location>
        <begin position="109"/>
        <end position="130"/>
    </location>
</feature>
<evidence type="ECO:0000259" key="3">
    <source>
        <dbReference type="Pfam" id="PF00892"/>
    </source>
</evidence>
<comment type="caution">
    <text evidence="4">The sequence shown here is derived from an EMBL/GenBank/DDBJ whole genome shotgun (WGS) entry which is preliminary data.</text>
</comment>
<feature type="transmembrane region" description="Helical" evidence="2">
    <location>
        <begin position="51"/>
        <end position="73"/>
    </location>
</feature>
<dbReference type="InterPro" id="IPR000620">
    <property type="entry name" value="EamA_dom"/>
</dbReference>
<feature type="transmembrane region" description="Helical" evidence="2">
    <location>
        <begin position="166"/>
        <end position="186"/>
    </location>
</feature>
<reference evidence="4" key="1">
    <citation type="submission" date="2022-08" db="EMBL/GenBank/DDBJ databases">
        <title>Novel sulphate-reducing endosymbionts in the free-living metamonad Anaeramoeba.</title>
        <authorList>
            <person name="Jerlstrom-Hultqvist J."/>
            <person name="Cepicka I."/>
            <person name="Gallot-Lavallee L."/>
            <person name="Salas-Leiva D."/>
            <person name="Curtis B.A."/>
            <person name="Zahonova K."/>
            <person name="Pipaliya S."/>
            <person name="Dacks J."/>
            <person name="Roger A.J."/>
        </authorList>
    </citation>
    <scope>NUCLEOTIDE SEQUENCE</scope>
    <source>
        <strain evidence="4">Busselton2</strain>
    </source>
</reference>
<sequence>MNKQFGKNDLTQVYLKYTPGILLVHTTFGMYAVLLRYLQHNFKIQNFVLGFYESITAFVCSLSILLILRRSLLKSLIEKFRDWKFWVLIIFAAGRSISLFAAANYAKAPYIVLITNLAPFIVAVIAKFFLKEPFPRLIFPTLALVIVGAILLAIDNKHSLSFDLKQLLGIFLVFVSSICLSIYLVLVKVLTNEKTNPLFLVISFEGIIAIVNAILALFSKQTFSIFGAMGVKGVFAFLGVGVGVIFAGNLLQIWLISKSGATYVTSLLAWRVVISVLFSYIILKENVFSNAYQITGWCLIVLVITSFLIAQTKFKRKTNSKIGDAIELQNTLITSNSNQDLESLISHSHSGSGSGSGSATSISTDFYQSQTPFLDPMEQEKQSANSIPPFEKSIGENNKEKN</sequence>
<accession>A0AAV8A930</accession>
<dbReference type="Proteomes" id="UP001146793">
    <property type="component" value="Unassembled WGS sequence"/>
</dbReference>
<evidence type="ECO:0000313" key="4">
    <source>
        <dbReference type="EMBL" id="KAJ3450155.1"/>
    </source>
</evidence>
<feature type="region of interest" description="Disordered" evidence="1">
    <location>
        <begin position="374"/>
        <end position="402"/>
    </location>
</feature>
<feature type="compositionally biased region" description="Basic and acidic residues" evidence="1">
    <location>
        <begin position="393"/>
        <end position="402"/>
    </location>
</feature>
<evidence type="ECO:0000313" key="5">
    <source>
        <dbReference type="Proteomes" id="UP001146793"/>
    </source>
</evidence>
<gene>
    <name evidence="4" type="ORF">M0812_06322</name>
</gene>
<proteinExistence type="predicted"/>
<name>A0AAV8A930_9EUKA</name>
<feature type="transmembrane region" description="Helical" evidence="2">
    <location>
        <begin position="137"/>
        <end position="154"/>
    </location>
</feature>
<dbReference type="AlphaFoldDB" id="A0AAV8A930"/>